<accession>A0A7S9DX49</accession>
<gene>
    <name evidence="3" type="ORF">IT774_16145</name>
</gene>
<dbReference type="GO" id="GO:0003677">
    <property type="term" value="F:DNA binding"/>
    <property type="evidence" value="ECO:0007669"/>
    <property type="project" value="InterPro"/>
</dbReference>
<dbReference type="Proteomes" id="UP000595095">
    <property type="component" value="Chromosome"/>
</dbReference>
<feature type="domain" description="Transposase IS200-like" evidence="2">
    <location>
        <begin position="1"/>
        <end position="101"/>
    </location>
</feature>
<dbReference type="InterPro" id="IPR036515">
    <property type="entry name" value="Transposase_17_sf"/>
</dbReference>
<name>A0A7S9DX49_9ALTE</name>
<dbReference type="PANTHER" id="PTHR34322">
    <property type="entry name" value="TRANSPOSASE, Y1_TNP DOMAIN-CONTAINING"/>
    <property type="match status" value="1"/>
</dbReference>
<sequence length="216" mass="24376">MAVLADDDDKQIYLAALSEYAERYEVAIHAWGMTATQLQILVTPQTSNGISSMLQATGRMYAQHFNTKYDHRGGIWQDRYKASLILSDEYSLAVYRYIDRLMFCSQQLQEQTPPSLYSSAQENKYGSGQSIVTPHPSYQALGDTPSQRQQAYHALCATLLPAEQVAQIEKALRMSLALGDEHFIKRLEHVTGRRLLEGKPGRPRKTPARNKVQNIA</sequence>
<dbReference type="KEGG" id="smaa:IT774_16145"/>
<dbReference type="InterPro" id="IPR002686">
    <property type="entry name" value="Transposase_17"/>
</dbReference>
<keyword evidence="4" id="KW-1185">Reference proteome</keyword>
<dbReference type="SMART" id="SM01321">
    <property type="entry name" value="Y1_Tnp"/>
    <property type="match status" value="1"/>
</dbReference>
<evidence type="ECO:0000313" key="4">
    <source>
        <dbReference type="Proteomes" id="UP000595095"/>
    </source>
</evidence>
<dbReference type="SUPFAM" id="SSF143422">
    <property type="entry name" value="Transposase IS200-like"/>
    <property type="match status" value="1"/>
</dbReference>
<dbReference type="GO" id="GO:0006313">
    <property type="term" value="P:DNA transposition"/>
    <property type="evidence" value="ECO:0007669"/>
    <property type="project" value="InterPro"/>
</dbReference>
<dbReference type="AlphaFoldDB" id="A0A7S9DX49"/>
<evidence type="ECO:0000313" key="3">
    <source>
        <dbReference type="EMBL" id="QPG05592.1"/>
    </source>
</evidence>
<dbReference type="Gene3D" id="3.30.70.1290">
    <property type="entry name" value="Transposase IS200-like"/>
    <property type="match status" value="1"/>
</dbReference>
<feature type="region of interest" description="Disordered" evidence="1">
    <location>
        <begin position="196"/>
        <end position="216"/>
    </location>
</feature>
<reference evidence="3 4" key="1">
    <citation type="submission" date="2020-11" db="EMBL/GenBank/DDBJ databases">
        <title>Complete genome sequence for Salinimonas sp. strain G2-b.</title>
        <authorList>
            <person name="Park S.-J."/>
        </authorList>
    </citation>
    <scope>NUCLEOTIDE SEQUENCE [LARGE SCALE GENOMIC DNA]</scope>
    <source>
        <strain evidence="3 4">G2-b</strain>
    </source>
</reference>
<dbReference type="PANTHER" id="PTHR34322:SF2">
    <property type="entry name" value="TRANSPOSASE IS200-LIKE DOMAIN-CONTAINING PROTEIN"/>
    <property type="match status" value="1"/>
</dbReference>
<dbReference type="Pfam" id="PF01797">
    <property type="entry name" value="Y1_Tnp"/>
    <property type="match status" value="1"/>
</dbReference>
<dbReference type="EMBL" id="CP064795">
    <property type="protein sequence ID" value="QPG05592.1"/>
    <property type="molecule type" value="Genomic_DNA"/>
</dbReference>
<evidence type="ECO:0000259" key="2">
    <source>
        <dbReference type="SMART" id="SM01321"/>
    </source>
</evidence>
<evidence type="ECO:0000256" key="1">
    <source>
        <dbReference type="SAM" id="MobiDB-lite"/>
    </source>
</evidence>
<protein>
    <submittedName>
        <fullName evidence="3">Transposase</fullName>
    </submittedName>
</protein>
<dbReference type="GO" id="GO:0004803">
    <property type="term" value="F:transposase activity"/>
    <property type="evidence" value="ECO:0007669"/>
    <property type="project" value="InterPro"/>
</dbReference>
<proteinExistence type="predicted"/>
<organism evidence="3 4">
    <name type="scientific">Salinimonas marina</name>
    <dbReference type="NCBI Taxonomy" id="2785918"/>
    <lineage>
        <taxon>Bacteria</taxon>
        <taxon>Pseudomonadati</taxon>
        <taxon>Pseudomonadota</taxon>
        <taxon>Gammaproteobacteria</taxon>
        <taxon>Alteromonadales</taxon>
        <taxon>Alteromonadaceae</taxon>
        <taxon>Alteromonas/Salinimonas group</taxon>
        <taxon>Salinimonas</taxon>
    </lineage>
</organism>
<dbReference type="RefSeq" id="WP_195810678.1">
    <property type="nucleotide sequence ID" value="NZ_CP064795.1"/>
</dbReference>